<dbReference type="InterPro" id="IPR001279">
    <property type="entry name" value="Metallo-B-lactamas"/>
</dbReference>
<organism evidence="4 5">
    <name type="scientific">Dioszegia hungarica</name>
    <dbReference type="NCBI Taxonomy" id="4972"/>
    <lineage>
        <taxon>Eukaryota</taxon>
        <taxon>Fungi</taxon>
        <taxon>Dikarya</taxon>
        <taxon>Basidiomycota</taxon>
        <taxon>Agaricomycotina</taxon>
        <taxon>Tremellomycetes</taxon>
        <taxon>Tremellales</taxon>
        <taxon>Bulleribasidiaceae</taxon>
        <taxon>Dioszegia</taxon>
    </lineage>
</organism>
<feature type="binding site" evidence="1">
    <location>
        <position position="116"/>
    </location>
    <ligand>
        <name>an N-acyl-1,2-diacyl-sn-glycero-3-phosphoethanolamine</name>
        <dbReference type="ChEBI" id="CHEBI:62537"/>
    </ligand>
</feature>
<dbReference type="Proteomes" id="UP001164286">
    <property type="component" value="Unassembled WGS sequence"/>
</dbReference>
<dbReference type="RefSeq" id="XP_052945203.1">
    <property type="nucleotide sequence ID" value="XM_053087120.1"/>
</dbReference>
<evidence type="ECO:0000313" key="5">
    <source>
        <dbReference type="Proteomes" id="UP001164286"/>
    </source>
</evidence>
<dbReference type="GO" id="GO:0008270">
    <property type="term" value="F:zinc ion binding"/>
    <property type="evidence" value="ECO:0007669"/>
    <property type="project" value="InterPro"/>
</dbReference>
<accession>A0AA38HAB0</accession>
<evidence type="ECO:0000256" key="2">
    <source>
        <dbReference type="SAM" id="MobiDB-lite"/>
    </source>
</evidence>
<dbReference type="GO" id="GO:0070291">
    <property type="term" value="P:N-acylethanolamine metabolic process"/>
    <property type="evidence" value="ECO:0007669"/>
    <property type="project" value="TreeGrafter"/>
</dbReference>
<evidence type="ECO:0000259" key="3">
    <source>
        <dbReference type="Pfam" id="PF12706"/>
    </source>
</evidence>
<dbReference type="GO" id="GO:0070290">
    <property type="term" value="F:N-acylphosphatidylethanolamine-specific phospholipase D activity"/>
    <property type="evidence" value="ECO:0007669"/>
    <property type="project" value="InterPro"/>
</dbReference>
<dbReference type="PANTHER" id="PTHR15032">
    <property type="entry name" value="N-ACYL-PHOSPHATIDYLETHANOLAMINE-HYDROLYZING PHOSPHOLIPASE D"/>
    <property type="match status" value="1"/>
</dbReference>
<keyword evidence="5" id="KW-1185">Reference proteome</keyword>
<feature type="compositionally biased region" description="Basic and acidic residues" evidence="2">
    <location>
        <begin position="9"/>
        <end position="35"/>
    </location>
</feature>
<dbReference type="SUPFAM" id="SSF56281">
    <property type="entry name" value="Metallo-hydrolase/oxidoreductase"/>
    <property type="match status" value="1"/>
</dbReference>
<dbReference type="Gene3D" id="3.60.15.10">
    <property type="entry name" value="Ribonuclease Z/Hydroxyacylglutathione hydrolase-like"/>
    <property type="match status" value="1"/>
</dbReference>
<dbReference type="AlphaFoldDB" id="A0AA38HAB0"/>
<evidence type="ECO:0000313" key="4">
    <source>
        <dbReference type="EMBL" id="KAI9635426.1"/>
    </source>
</evidence>
<dbReference type="GeneID" id="77726321"/>
<dbReference type="InterPro" id="IPR036866">
    <property type="entry name" value="RibonucZ/Hydroxyglut_hydro"/>
</dbReference>
<feature type="region of interest" description="Disordered" evidence="2">
    <location>
        <begin position="1"/>
        <end position="35"/>
    </location>
</feature>
<dbReference type="PANTHER" id="PTHR15032:SF4">
    <property type="entry name" value="N-ACYL-PHOSPHATIDYLETHANOLAMINE-HYDROLYZING PHOSPHOLIPASE D"/>
    <property type="match status" value="1"/>
</dbReference>
<dbReference type="GO" id="GO:0070292">
    <property type="term" value="P:N-acylphosphatidylethanolamine metabolic process"/>
    <property type="evidence" value="ECO:0007669"/>
    <property type="project" value="TreeGrafter"/>
</dbReference>
<dbReference type="InterPro" id="IPR024884">
    <property type="entry name" value="NAPE-PLD"/>
</dbReference>
<dbReference type="PIRSF" id="PIRSF038896">
    <property type="entry name" value="NAPE-PLD"/>
    <property type="match status" value="1"/>
</dbReference>
<dbReference type="EMBL" id="JAKWFO010000005">
    <property type="protein sequence ID" value="KAI9635426.1"/>
    <property type="molecule type" value="Genomic_DNA"/>
</dbReference>
<dbReference type="GO" id="GO:0005737">
    <property type="term" value="C:cytoplasm"/>
    <property type="evidence" value="ECO:0007669"/>
    <property type="project" value="TreeGrafter"/>
</dbReference>
<proteinExistence type="predicted"/>
<sequence length="334" mass="37330">MNKRTAVNDARDMPRVDELVPRTKPDWGKPENADKMKATWMGHASYLVEMPRDGPAPTSEKSTKDEGRGVTILFDPAWSKRCSPVQFAGSIRYQDAPATVDEIPEIDILCLSHNHYDHQDTNTLTAIYKRFSHRPPVLCVGLNGTDSLPSIIPRNRVVEMDWWEEREITVEGKGKVKVTCTPAQHMSKRGAFDTAKALWTSYAIKSLWFGGDTGYRHTESESHDPSANADLPHCPAFKQIGERLGPFSLGLIPIGAYEPRWFLSSVHCSPIESVRIFQEVKAKTALGIHWGTWHMAWEAVDEPPKLLKAAREALGVTEAQFGVPVLGETRAFEA</sequence>
<feature type="domain" description="Metallo-beta-lactamase" evidence="3">
    <location>
        <begin position="71"/>
        <end position="290"/>
    </location>
</feature>
<evidence type="ECO:0000256" key="1">
    <source>
        <dbReference type="PIRSR" id="PIRSR038896-50"/>
    </source>
</evidence>
<reference evidence="4" key="1">
    <citation type="journal article" date="2022" name="G3 (Bethesda)">
        <title>High quality genome of the basidiomycete yeast Dioszegia hungarica PDD-24b-2 isolated from cloud water.</title>
        <authorList>
            <person name="Jarrige D."/>
            <person name="Haridas S."/>
            <person name="Bleykasten-Grosshans C."/>
            <person name="Joly M."/>
            <person name="Nadalig T."/>
            <person name="Sancelme M."/>
            <person name="Vuilleumier S."/>
            <person name="Grigoriev I.V."/>
            <person name="Amato P."/>
            <person name="Bringel F."/>
        </authorList>
    </citation>
    <scope>NUCLEOTIDE SEQUENCE</scope>
    <source>
        <strain evidence="4">PDD-24b-2</strain>
    </source>
</reference>
<name>A0AA38HAB0_9TREE</name>
<dbReference type="Pfam" id="PF12706">
    <property type="entry name" value="Lactamase_B_2"/>
    <property type="match status" value="1"/>
</dbReference>
<protein>
    <submittedName>
        <fullName evidence="4">Metallo-hydrolase/oxidoreductase</fullName>
    </submittedName>
</protein>
<feature type="binding site" evidence="1">
    <location>
        <position position="267"/>
    </location>
    <ligand>
        <name>an N-acyl-1,2-diacyl-sn-glycero-3-phosphoethanolamine</name>
        <dbReference type="ChEBI" id="CHEBI:62537"/>
    </ligand>
</feature>
<gene>
    <name evidence="4" type="ORF">MKK02DRAFT_25946</name>
</gene>
<comment type="caution">
    <text evidence="4">The sequence shown here is derived from an EMBL/GenBank/DDBJ whole genome shotgun (WGS) entry which is preliminary data.</text>
</comment>